<accession>A0A8J5FYS0</accession>
<dbReference type="EMBL" id="JACMSC010000015">
    <property type="protein sequence ID" value="KAG6488186.1"/>
    <property type="molecule type" value="Genomic_DNA"/>
</dbReference>
<organism evidence="1 2">
    <name type="scientific">Zingiber officinale</name>
    <name type="common">Ginger</name>
    <name type="synonym">Amomum zingiber</name>
    <dbReference type="NCBI Taxonomy" id="94328"/>
    <lineage>
        <taxon>Eukaryota</taxon>
        <taxon>Viridiplantae</taxon>
        <taxon>Streptophyta</taxon>
        <taxon>Embryophyta</taxon>
        <taxon>Tracheophyta</taxon>
        <taxon>Spermatophyta</taxon>
        <taxon>Magnoliopsida</taxon>
        <taxon>Liliopsida</taxon>
        <taxon>Zingiberales</taxon>
        <taxon>Zingiberaceae</taxon>
        <taxon>Zingiber</taxon>
    </lineage>
</organism>
<dbReference type="AlphaFoldDB" id="A0A8J5FYS0"/>
<gene>
    <name evidence="1" type="ORF">ZIOFF_056945</name>
</gene>
<reference evidence="1 2" key="1">
    <citation type="submission" date="2020-08" db="EMBL/GenBank/DDBJ databases">
        <title>Plant Genome Project.</title>
        <authorList>
            <person name="Zhang R.-G."/>
        </authorList>
    </citation>
    <scope>NUCLEOTIDE SEQUENCE [LARGE SCALE GENOMIC DNA]</scope>
    <source>
        <tissue evidence="1">Rhizome</tissue>
    </source>
</reference>
<name>A0A8J5FYS0_ZINOF</name>
<comment type="caution">
    <text evidence="1">The sequence shown here is derived from an EMBL/GenBank/DDBJ whole genome shotgun (WGS) entry which is preliminary data.</text>
</comment>
<evidence type="ECO:0000313" key="2">
    <source>
        <dbReference type="Proteomes" id="UP000734854"/>
    </source>
</evidence>
<sequence>MNFLRDECGISEERISIVLKCFFVRKPDSFWALVDRADEIGIPQESKMFIWILDVLPSLKGSVLGTCQLNSFRLEEICLLERSKAMFSSFLQTELDVFWATIG</sequence>
<proteinExistence type="predicted"/>
<protein>
    <submittedName>
        <fullName evidence="1">Uncharacterized protein</fullName>
    </submittedName>
</protein>
<keyword evidence="2" id="KW-1185">Reference proteome</keyword>
<evidence type="ECO:0000313" key="1">
    <source>
        <dbReference type="EMBL" id="KAG6488186.1"/>
    </source>
</evidence>
<dbReference type="Proteomes" id="UP000734854">
    <property type="component" value="Unassembled WGS sequence"/>
</dbReference>